<dbReference type="OMA" id="GCHADNE"/>
<evidence type="ECO:0000313" key="2">
    <source>
        <dbReference type="Ensembl" id="ENSCINP00000007965.3"/>
    </source>
</evidence>
<feature type="compositionally biased region" description="Basic and acidic residues" evidence="1">
    <location>
        <begin position="278"/>
        <end position="295"/>
    </location>
</feature>
<reference evidence="3" key="1">
    <citation type="journal article" date="2002" name="Science">
        <title>The draft genome of Ciona intestinalis: insights into chordate and vertebrate origins.</title>
        <authorList>
            <person name="Dehal P."/>
            <person name="Satou Y."/>
            <person name="Campbell R.K."/>
            <person name="Chapman J."/>
            <person name="Degnan B."/>
            <person name="De Tomaso A."/>
            <person name="Davidson B."/>
            <person name="Di Gregorio A."/>
            <person name="Gelpke M."/>
            <person name="Goodstein D.M."/>
            <person name="Harafuji N."/>
            <person name="Hastings K.E."/>
            <person name="Ho I."/>
            <person name="Hotta K."/>
            <person name="Huang W."/>
            <person name="Kawashima T."/>
            <person name="Lemaire P."/>
            <person name="Martinez D."/>
            <person name="Meinertzhagen I.A."/>
            <person name="Necula S."/>
            <person name="Nonaka M."/>
            <person name="Putnam N."/>
            <person name="Rash S."/>
            <person name="Saiga H."/>
            <person name="Satake M."/>
            <person name="Terry A."/>
            <person name="Yamada L."/>
            <person name="Wang H.G."/>
            <person name="Awazu S."/>
            <person name="Azumi K."/>
            <person name="Boore J."/>
            <person name="Branno M."/>
            <person name="Chin-Bow S."/>
            <person name="DeSantis R."/>
            <person name="Doyle S."/>
            <person name="Francino P."/>
            <person name="Keys D.N."/>
            <person name="Haga S."/>
            <person name="Hayashi H."/>
            <person name="Hino K."/>
            <person name="Imai K.S."/>
            <person name="Inaba K."/>
            <person name="Kano S."/>
            <person name="Kobayashi K."/>
            <person name="Kobayashi M."/>
            <person name="Lee B.I."/>
            <person name="Makabe K.W."/>
            <person name="Manohar C."/>
            <person name="Matassi G."/>
            <person name="Medina M."/>
            <person name="Mochizuki Y."/>
            <person name="Mount S."/>
            <person name="Morishita T."/>
            <person name="Miura S."/>
            <person name="Nakayama A."/>
            <person name="Nishizaka S."/>
            <person name="Nomoto H."/>
            <person name="Ohta F."/>
            <person name="Oishi K."/>
            <person name="Rigoutsos I."/>
            <person name="Sano M."/>
            <person name="Sasaki A."/>
            <person name="Sasakura Y."/>
            <person name="Shoguchi E."/>
            <person name="Shin-i T."/>
            <person name="Spagnuolo A."/>
            <person name="Stainier D."/>
            <person name="Suzuki M.M."/>
            <person name="Tassy O."/>
            <person name="Takatori N."/>
            <person name="Tokuoka M."/>
            <person name="Yagi K."/>
            <person name="Yoshizaki F."/>
            <person name="Wada S."/>
            <person name="Zhang C."/>
            <person name="Hyatt P.D."/>
            <person name="Larimer F."/>
            <person name="Detter C."/>
            <person name="Doggett N."/>
            <person name="Glavina T."/>
            <person name="Hawkins T."/>
            <person name="Richardson P."/>
            <person name="Lucas S."/>
            <person name="Kohara Y."/>
            <person name="Levine M."/>
            <person name="Satoh N."/>
            <person name="Rokhsar D.S."/>
        </authorList>
    </citation>
    <scope>NUCLEOTIDE SEQUENCE [LARGE SCALE GENOMIC DNA]</scope>
</reference>
<dbReference type="GeneTree" id="ENSGT00660000097265"/>
<dbReference type="AlphaFoldDB" id="F6Y563"/>
<feature type="region of interest" description="Disordered" evidence="1">
    <location>
        <begin position="244"/>
        <end position="295"/>
    </location>
</feature>
<feature type="compositionally biased region" description="Polar residues" evidence="1">
    <location>
        <begin position="38"/>
        <end position="51"/>
    </location>
</feature>
<proteinExistence type="predicted"/>
<reference evidence="2" key="3">
    <citation type="submission" date="2025-08" db="UniProtKB">
        <authorList>
            <consortium name="Ensembl"/>
        </authorList>
    </citation>
    <scope>IDENTIFICATION</scope>
</reference>
<feature type="region of interest" description="Disordered" evidence="1">
    <location>
        <begin position="35"/>
        <end position="196"/>
    </location>
</feature>
<feature type="region of interest" description="Disordered" evidence="1">
    <location>
        <begin position="1"/>
        <end position="21"/>
    </location>
</feature>
<dbReference type="InParanoid" id="F6Y563"/>
<feature type="compositionally biased region" description="Basic residues" evidence="1">
    <location>
        <begin position="72"/>
        <end position="93"/>
    </location>
</feature>
<dbReference type="HOGENOM" id="CLU_943200_0_0_1"/>
<dbReference type="Proteomes" id="UP000008144">
    <property type="component" value="Chromosome 5"/>
</dbReference>
<reference evidence="2" key="2">
    <citation type="journal article" date="2008" name="Genome Biol.">
        <title>Improved genome assembly and evidence-based global gene model set for the chordate Ciona intestinalis: new insight into intron and operon populations.</title>
        <authorList>
            <person name="Satou Y."/>
            <person name="Mineta K."/>
            <person name="Ogasawara M."/>
            <person name="Sasakura Y."/>
            <person name="Shoguchi E."/>
            <person name="Ueno K."/>
            <person name="Yamada L."/>
            <person name="Matsumoto J."/>
            <person name="Wasserscheid J."/>
            <person name="Dewar K."/>
            <person name="Wiley G.B."/>
            <person name="Macmil S.L."/>
            <person name="Roe B.A."/>
            <person name="Zeller R.W."/>
            <person name="Hastings K.E."/>
            <person name="Lemaire P."/>
            <person name="Lindquist E."/>
            <person name="Endo T."/>
            <person name="Hotta K."/>
            <person name="Inaba K."/>
        </authorList>
    </citation>
    <scope>NUCLEOTIDE SEQUENCE [LARGE SCALE GENOMIC DNA]</scope>
    <source>
        <strain evidence="2">wild type</strain>
    </source>
</reference>
<evidence type="ECO:0000256" key="1">
    <source>
        <dbReference type="SAM" id="MobiDB-lite"/>
    </source>
</evidence>
<dbReference type="Ensembl" id="ENSCINT00000007965.3">
    <property type="protein sequence ID" value="ENSCINP00000007965.3"/>
    <property type="gene ID" value="ENSCING00000003868.3"/>
</dbReference>
<sequence>MADVLAEARITEQNSLSDESDDFETALQIWNRLVSKDQPLNVNSSNQNTGFPDNMSVKKNIADDDMDNSRSKERKKLVKIPVSRRRKAARRTAKQKEDFFIDDDSPPPLEREDSVVSVYSLRPKRKSKSSASKSNEEQISPLSTPSTFKISSMKRKSGSYLLDTPDIEDNDSSDKQASPPRHPVVGDSDTTTDCDEINEVDFVSVVKPTNHDETTTVTHDVAPPTSIVETRSNVTTLDEIFFASPKKSPRKPPPRKLLKRKSLCLETGVGKSHTKIRHSPESKSLWDDDSLWDRK</sequence>
<protein>
    <submittedName>
        <fullName evidence="2">Uncharacterized protein</fullName>
    </submittedName>
</protein>
<organism evidence="2 3">
    <name type="scientific">Ciona intestinalis</name>
    <name type="common">Transparent sea squirt</name>
    <name type="synonym">Ascidia intestinalis</name>
    <dbReference type="NCBI Taxonomy" id="7719"/>
    <lineage>
        <taxon>Eukaryota</taxon>
        <taxon>Metazoa</taxon>
        <taxon>Chordata</taxon>
        <taxon>Tunicata</taxon>
        <taxon>Ascidiacea</taxon>
        <taxon>Phlebobranchia</taxon>
        <taxon>Cionidae</taxon>
        <taxon>Ciona</taxon>
    </lineage>
</organism>
<feature type="compositionally biased region" description="Basic residues" evidence="1">
    <location>
        <begin position="247"/>
        <end position="262"/>
    </location>
</feature>
<keyword evidence="3" id="KW-1185">Reference proteome</keyword>
<evidence type="ECO:0000313" key="3">
    <source>
        <dbReference type="Proteomes" id="UP000008144"/>
    </source>
</evidence>
<feature type="compositionally biased region" description="Polar residues" evidence="1">
    <location>
        <begin position="137"/>
        <end position="150"/>
    </location>
</feature>
<reference evidence="2" key="4">
    <citation type="submission" date="2025-09" db="UniProtKB">
        <authorList>
            <consortium name="Ensembl"/>
        </authorList>
    </citation>
    <scope>IDENTIFICATION</scope>
</reference>
<name>F6Y563_CIOIN</name>
<accession>F6Y563</accession>
<dbReference type="EMBL" id="EAAA01002081">
    <property type="status" value="NOT_ANNOTATED_CDS"/>
    <property type="molecule type" value="Genomic_DNA"/>
</dbReference>